<organism evidence="3 4">
    <name type="scientific">Sphingobium tyrosinilyticum</name>
    <dbReference type="NCBI Taxonomy" id="2715436"/>
    <lineage>
        <taxon>Bacteria</taxon>
        <taxon>Pseudomonadati</taxon>
        <taxon>Pseudomonadota</taxon>
        <taxon>Alphaproteobacteria</taxon>
        <taxon>Sphingomonadales</taxon>
        <taxon>Sphingomonadaceae</taxon>
        <taxon>Sphingobium</taxon>
    </lineage>
</organism>
<evidence type="ECO:0000313" key="4">
    <source>
        <dbReference type="Proteomes" id="UP001595957"/>
    </source>
</evidence>
<dbReference type="RefSeq" id="WP_380806057.1">
    <property type="nucleotide sequence ID" value="NZ_JBHSFZ010000053.1"/>
</dbReference>
<dbReference type="Pfam" id="PF01710">
    <property type="entry name" value="HTH_Tnp_IS630"/>
    <property type="match status" value="1"/>
</dbReference>
<feature type="region of interest" description="Disordered" evidence="1">
    <location>
        <begin position="128"/>
        <end position="150"/>
    </location>
</feature>
<sequence length="150" mass="16515">MSAGRGGQPGMTKSISEDLRSRVIAAVEGGLSRRAAAERFGVAAASAIRWVREWRETGSTRAKRQGGDMRSRRIEAHRDIILGAIEEQVDITLVELAEMLRSQHGAVFAPSTIWRFLDRHSMTVKKNSARQRAGAARRSRAATRMVQGST</sequence>
<dbReference type="Proteomes" id="UP001595957">
    <property type="component" value="Unassembled WGS sequence"/>
</dbReference>
<evidence type="ECO:0000313" key="3">
    <source>
        <dbReference type="EMBL" id="MFC4595634.1"/>
    </source>
</evidence>
<reference evidence="4" key="1">
    <citation type="journal article" date="2019" name="Int. J. Syst. Evol. Microbiol.">
        <title>The Global Catalogue of Microorganisms (GCM) 10K type strain sequencing project: providing services to taxonomists for standard genome sequencing and annotation.</title>
        <authorList>
            <consortium name="The Broad Institute Genomics Platform"/>
            <consortium name="The Broad Institute Genome Sequencing Center for Infectious Disease"/>
            <person name="Wu L."/>
            <person name="Ma J."/>
        </authorList>
    </citation>
    <scope>NUCLEOTIDE SEQUENCE [LARGE SCALE GENOMIC DNA]</scope>
    <source>
        <strain evidence="4">NBRC 103632</strain>
    </source>
</reference>
<comment type="caution">
    <text evidence="3">The sequence shown here is derived from an EMBL/GenBank/DDBJ whole genome shotgun (WGS) entry which is preliminary data.</text>
</comment>
<dbReference type="SUPFAM" id="SSF46689">
    <property type="entry name" value="Homeodomain-like"/>
    <property type="match status" value="1"/>
</dbReference>
<dbReference type="InterPro" id="IPR009057">
    <property type="entry name" value="Homeodomain-like_sf"/>
</dbReference>
<evidence type="ECO:0000256" key="1">
    <source>
        <dbReference type="SAM" id="MobiDB-lite"/>
    </source>
</evidence>
<keyword evidence="4" id="KW-1185">Reference proteome</keyword>
<accession>A0ABV9F6L4</accession>
<proteinExistence type="predicted"/>
<dbReference type="Gene3D" id="1.10.10.10">
    <property type="entry name" value="Winged helix-like DNA-binding domain superfamily/Winged helix DNA-binding domain"/>
    <property type="match status" value="1"/>
</dbReference>
<dbReference type="InterPro" id="IPR002622">
    <property type="entry name" value="Transposase_14"/>
</dbReference>
<protein>
    <submittedName>
        <fullName evidence="3">IS630 transposase-related protein</fullName>
    </submittedName>
</protein>
<dbReference type="InterPro" id="IPR036388">
    <property type="entry name" value="WH-like_DNA-bd_sf"/>
</dbReference>
<feature type="domain" description="Transposase Synechocystis PCC 6803" evidence="2">
    <location>
        <begin position="16"/>
        <end position="136"/>
    </location>
</feature>
<evidence type="ECO:0000259" key="2">
    <source>
        <dbReference type="Pfam" id="PF01710"/>
    </source>
</evidence>
<dbReference type="EMBL" id="JBHSFZ010000053">
    <property type="protein sequence ID" value="MFC4595634.1"/>
    <property type="molecule type" value="Genomic_DNA"/>
</dbReference>
<gene>
    <name evidence="3" type="ORF">ACFO3E_15815</name>
</gene>
<name>A0ABV9F6L4_9SPHN</name>